<accession>K0S218</accession>
<dbReference type="InterPro" id="IPR001611">
    <property type="entry name" value="Leu-rich_rpt"/>
</dbReference>
<protein>
    <submittedName>
        <fullName evidence="1">Uncharacterized protein</fullName>
    </submittedName>
</protein>
<comment type="caution">
    <text evidence="1">The sequence shown here is derived from an EMBL/GenBank/DDBJ whole genome shotgun (WGS) entry which is preliminary data.</text>
</comment>
<dbReference type="Pfam" id="PF13516">
    <property type="entry name" value="LRR_6"/>
    <property type="match status" value="2"/>
</dbReference>
<dbReference type="PROSITE" id="PS51450">
    <property type="entry name" value="LRR"/>
    <property type="match status" value="1"/>
</dbReference>
<evidence type="ECO:0000313" key="2">
    <source>
        <dbReference type="Proteomes" id="UP000266841"/>
    </source>
</evidence>
<dbReference type="eggNOG" id="KOG4308">
    <property type="taxonomic scope" value="Eukaryota"/>
</dbReference>
<name>K0S218_THAOC</name>
<sequence>MRNRACRPPSCLASATEDYELSNSRELDWLGHFSTRLETVGIFGSGAFGNCSGHSVDRFLNNLGKCNHIKKIHFAGTNLAEIIDKVGGAMTSNNFTQFFVDECHLGVPEATFLFNTFGNMVSLEELFIDGIEEVEELANLNDGAMAVCIPSLAACTGMRSLQLNHLNLSTNSCAALRGVFPQMATLLKLVLCGNSLDDDCTRILAQGLSGCKQIQTLDLSHNRISDNGLDELVERLPASVDELHLTRNDITLAQHCRLEYFNLNGCDVGDEGAAILADGLRNNQRLTEMSLGDNRITARGWNALSSTLCDESSINATYNSNHTLQDLGYYCIPEDVERMLDLNEGVNKSRGAGLLPSVVVAWLEQFAKSRPDLELSLIFEVRASDAHESHGWGGGKGKGGKIRAQQLAVFTCRDGCSHGIM</sequence>
<dbReference type="Gene3D" id="3.80.10.10">
    <property type="entry name" value="Ribonuclease Inhibitor"/>
    <property type="match status" value="2"/>
</dbReference>
<dbReference type="SUPFAM" id="SSF52047">
    <property type="entry name" value="RNI-like"/>
    <property type="match status" value="1"/>
</dbReference>
<dbReference type="SMART" id="SM00368">
    <property type="entry name" value="LRR_RI"/>
    <property type="match status" value="4"/>
</dbReference>
<gene>
    <name evidence="1" type="ORF">THAOC_20566</name>
</gene>
<evidence type="ECO:0000313" key="1">
    <source>
        <dbReference type="EMBL" id="EJK59240.1"/>
    </source>
</evidence>
<dbReference type="InterPro" id="IPR051279">
    <property type="entry name" value="PP1-Reg/Actin-Interact_Protein"/>
</dbReference>
<reference evidence="1 2" key="1">
    <citation type="journal article" date="2012" name="Genome Biol.">
        <title>Genome and low-iron response of an oceanic diatom adapted to chronic iron limitation.</title>
        <authorList>
            <person name="Lommer M."/>
            <person name="Specht M."/>
            <person name="Roy A.S."/>
            <person name="Kraemer L."/>
            <person name="Andreson R."/>
            <person name="Gutowska M.A."/>
            <person name="Wolf J."/>
            <person name="Bergner S.V."/>
            <person name="Schilhabel M.B."/>
            <person name="Klostermeier U.C."/>
            <person name="Beiko R.G."/>
            <person name="Rosenstiel P."/>
            <person name="Hippler M."/>
            <person name="Laroche J."/>
        </authorList>
    </citation>
    <scope>NUCLEOTIDE SEQUENCE [LARGE SCALE GENOMIC DNA]</scope>
    <source>
        <strain evidence="1 2">CCMP1005</strain>
    </source>
</reference>
<organism evidence="1 2">
    <name type="scientific">Thalassiosira oceanica</name>
    <name type="common">Marine diatom</name>
    <dbReference type="NCBI Taxonomy" id="159749"/>
    <lineage>
        <taxon>Eukaryota</taxon>
        <taxon>Sar</taxon>
        <taxon>Stramenopiles</taxon>
        <taxon>Ochrophyta</taxon>
        <taxon>Bacillariophyta</taxon>
        <taxon>Coscinodiscophyceae</taxon>
        <taxon>Thalassiosirophycidae</taxon>
        <taxon>Thalassiosirales</taxon>
        <taxon>Thalassiosiraceae</taxon>
        <taxon>Thalassiosira</taxon>
    </lineage>
</organism>
<proteinExistence type="predicted"/>
<dbReference type="InterPro" id="IPR032675">
    <property type="entry name" value="LRR_dom_sf"/>
</dbReference>
<dbReference type="EMBL" id="AGNL01023307">
    <property type="protein sequence ID" value="EJK59240.1"/>
    <property type="molecule type" value="Genomic_DNA"/>
</dbReference>
<dbReference type="OrthoDB" id="106882at2759"/>
<dbReference type="Proteomes" id="UP000266841">
    <property type="component" value="Unassembled WGS sequence"/>
</dbReference>
<dbReference type="PANTHER" id="PTHR24112">
    <property type="entry name" value="LEUCINE-RICH REPEAT, ISOFORM F-RELATED"/>
    <property type="match status" value="1"/>
</dbReference>
<keyword evidence="2" id="KW-1185">Reference proteome</keyword>
<dbReference type="AlphaFoldDB" id="K0S218"/>